<keyword evidence="2" id="KW-0472">Membrane</keyword>
<feature type="transmembrane region" description="Helical" evidence="2">
    <location>
        <begin position="286"/>
        <end position="308"/>
    </location>
</feature>
<evidence type="ECO:0000313" key="6">
    <source>
        <dbReference type="RefSeq" id="XP_036359757.1"/>
    </source>
</evidence>
<evidence type="ECO:0000256" key="3">
    <source>
        <dbReference type="SAM" id="SignalP"/>
    </source>
</evidence>
<keyword evidence="4" id="KW-1185">Reference proteome</keyword>
<protein>
    <submittedName>
        <fullName evidence="5">Uncharacterized protein LOC115213532 isoform X1</fullName>
    </submittedName>
    <submittedName>
        <fullName evidence="6">Uncharacterized protein LOC115213532 isoform X2</fullName>
    </submittedName>
</protein>
<proteinExistence type="predicted"/>
<evidence type="ECO:0000313" key="4">
    <source>
        <dbReference type="Proteomes" id="UP000515154"/>
    </source>
</evidence>
<evidence type="ECO:0000313" key="5">
    <source>
        <dbReference type="RefSeq" id="XP_036359756.1"/>
    </source>
</evidence>
<feature type="chain" id="PRO_5045019823" evidence="3">
    <location>
        <begin position="27"/>
        <end position="384"/>
    </location>
</feature>
<keyword evidence="2" id="KW-0812">Transmembrane</keyword>
<sequence length="384" mass="42897">MTKEATWLMYQTCLALLVCLLPKVKTTTENPELSTEHEEFFMNSTHDVENIGTSSSIIFNMVLFGDTQISDMNETVSSSSSNSSNSSISSIGNNINSNDSSINSSNGSSTDSGDKPLVSTDEDIIMEPPGWEPVNSIIVANCSNSNSFSMELYDDLFQRYDDINTFFLLASLSQHAAFNLAEDILNIFQIYFSVDKCHLDIVMAITYMGDTSNSVSQSEVKYVIYFGGITARIIDKSEKVVIEKLTNYPIKLNDPTTVNLKENHSTTVLPTSLDPKGHNQGLPRSLIIILCAIFTIIILPISVIFFLCQKRKGHYKMKNVTTSSEEEQEAETNDEETISCEGHVIELKNLNESYHIVPYYSTLVTNNKINVSQILKKFSLWIQT</sequence>
<dbReference type="AlphaFoldDB" id="A0A7E6EVU1"/>
<dbReference type="RefSeq" id="XP_036359756.1">
    <property type="nucleotide sequence ID" value="XM_036503863.1"/>
</dbReference>
<reference evidence="5 6" key="1">
    <citation type="submission" date="2025-08" db="UniProtKB">
        <authorList>
            <consortium name="RefSeq"/>
        </authorList>
    </citation>
    <scope>IDENTIFICATION</scope>
</reference>
<evidence type="ECO:0000256" key="1">
    <source>
        <dbReference type="SAM" id="MobiDB-lite"/>
    </source>
</evidence>
<dbReference type="RefSeq" id="XP_036359757.1">
    <property type="nucleotide sequence ID" value="XM_036503864.1"/>
</dbReference>
<keyword evidence="2" id="KW-1133">Transmembrane helix</keyword>
<gene>
    <name evidence="5 6" type="primary">LOC115213532</name>
</gene>
<accession>A0A7E6EVU1</accession>
<keyword evidence="3" id="KW-0732">Signal</keyword>
<name>A0A7E6EVU1_9MOLL</name>
<organism evidence="4 5">
    <name type="scientific">Octopus sinensis</name>
    <name type="common">East Asian common octopus</name>
    <dbReference type="NCBI Taxonomy" id="2607531"/>
    <lineage>
        <taxon>Eukaryota</taxon>
        <taxon>Metazoa</taxon>
        <taxon>Spiralia</taxon>
        <taxon>Lophotrochozoa</taxon>
        <taxon>Mollusca</taxon>
        <taxon>Cephalopoda</taxon>
        <taxon>Coleoidea</taxon>
        <taxon>Octopodiformes</taxon>
        <taxon>Octopoda</taxon>
        <taxon>Incirrata</taxon>
        <taxon>Octopodidae</taxon>
        <taxon>Octopus</taxon>
    </lineage>
</organism>
<dbReference type="Proteomes" id="UP000515154">
    <property type="component" value="Linkage group LG6"/>
</dbReference>
<evidence type="ECO:0000256" key="2">
    <source>
        <dbReference type="SAM" id="Phobius"/>
    </source>
</evidence>
<feature type="compositionally biased region" description="Low complexity" evidence="1">
    <location>
        <begin position="99"/>
        <end position="111"/>
    </location>
</feature>
<feature type="region of interest" description="Disordered" evidence="1">
    <location>
        <begin position="99"/>
        <end position="121"/>
    </location>
</feature>
<feature type="signal peptide" evidence="3">
    <location>
        <begin position="1"/>
        <end position="26"/>
    </location>
</feature>